<accession>A0AAW9PVH2</accession>
<dbReference type="AlphaFoldDB" id="A0AAW9PVH2"/>
<keyword evidence="2" id="KW-1185">Reference proteome</keyword>
<dbReference type="Proteomes" id="UP001333818">
    <property type="component" value="Unassembled WGS sequence"/>
</dbReference>
<proteinExistence type="predicted"/>
<reference evidence="1" key="1">
    <citation type="submission" date="2024-01" db="EMBL/GenBank/DDBJ databases">
        <title>Bank of Algae and Cyanobacteria of the Azores (BACA) strain genomes.</title>
        <authorList>
            <person name="Luz R."/>
            <person name="Cordeiro R."/>
            <person name="Fonseca A."/>
            <person name="Goncalves V."/>
        </authorList>
    </citation>
    <scope>NUCLEOTIDE SEQUENCE</scope>
    <source>
        <strain evidence="1">BACA0141</strain>
    </source>
</reference>
<comment type="caution">
    <text evidence="1">The sequence shown here is derived from an EMBL/GenBank/DDBJ whole genome shotgun (WGS) entry which is preliminary data.</text>
</comment>
<protein>
    <submittedName>
        <fullName evidence="1">Uncharacterized protein</fullName>
    </submittedName>
</protein>
<dbReference type="RefSeq" id="WP_330482695.1">
    <property type="nucleotide sequence ID" value="NZ_JAZBJZ010000015.1"/>
</dbReference>
<organism evidence="1 2">
    <name type="scientific">Tumidithrix elongata BACA0141</name>
    <dbReference type="NCBI Taxonomy" id="2716417"/>
    <lineage>
        <taxon>Bacteria</taxon>
        <taxon>Bacillati</taxon>
        <taxon>Cyanobacteriota</taxon>
        <taxon>Cyanophyceae</taxon>
        <taxon>Pseudanabaenales</taxon>
        <taxon>Pseudanabaenaceae</taxon>
        <taxon>Tumidithrix</taxon>
        <taxon>Tumidithrix elongata</taxon>
    </lineage>
</organism>
<gene>
    <name evidence="1" type="ORF">V2H45_05870</name>
</gene>
<sequence>MTKPLTYFVNLSPECDREIISLSPQEKLDLVRAIVEIVQSDIRNPISK</sequence>
<evidence type="ECO:0000313" key="1">
    <source>
        <dbReference type="EMBL" id="MEE3716268.1"/>
    </source>
</evidence>
<dbReference type="EMBL" id="JAZBJZ010000015">
    <property type="protein sequence ID" value="MEE3716268.1"/>
    <property type="molecule type" value="Genomic_DNA"/>
</dbReference>
<name>A0AAW9PVH2_9CYAN</name>
<evidence type="ECO:0000313" key="2">
    <source>
        <dbReference type="Proteomes" id="UP001333818"/>
    </source>
</evidence>